<keyword evidence="8" id="KW-1185">Reference proteome</keyword>
<dbReference type="Pfam" id="PF01810">
    <property type="entry name" value="LysE"/>
    <property type="match status" value="1"/>
</dbReference>
<evidence type="ECO:0000256" key="6">
    <source>
        <dbReference type="SAM" id="Phobius"/>
    </source>
</evidence>
<keyword evidence="3 6" id="KW-0812">Transmembrane</keyword>
<evidence type="ECO:0000313" key="7">
    <source>
        <dbReference type="EMBL" id="ASO21764.1"/>
    </source>
</evidence>
<dbReference type="PANTHER" id="PTHR30086">
    <property type="entry name" value="ARGININE EXPORTER PROTEIN ARGO"/>
    <property type="match status" value="1"/>
</dbReference>
<feature type="transmembrane region" description="Helical" evidence="6">
    <location>
        <begin position="71"/>
        <end position="91"/>
    </location>
</feature>
<name>A0A221W7N6_9PSEU</name>
<dbReference type="KEGG" id="ahg:AHOG_20735"/>
<sequence length="205" mass="21511">MTPHLVGGFALALLPLVVTPGASLALLTRQVTTAGRRAGWAVILGTATGIYLHACCALLGLSAIVMNSDRLFDLITLLGAFYLTGLGLWSWRQAGRTRQPAPGTARETPTRSAYLTAVLANVLNPKAALIPLTLAPQFLDPTGSVAAQLAVLATTHVLLTACWLLAWTLILGGGGRVFRSPRVLVSLNRTAAVVLIALGVWTALR</sequence>
<feature type="transmembrane region" description="Helical" evidence="6">
    <location>
        <begin position="146"/>
        <end position="171"/>
    </location>
</feature>
<keyword evidence="4 6" id="KW-1133">Transmembrane helix</keyword>
<evidence type="ECO:0000256" key="1">
    <source>
        <dbReference type="ARBA" id="ARBA00004651"/>
    </source>
</evidence>
<feature type="transmembrane region" description="Helical" evidence="6">
    <location>
        <begin position="39"/>
        <end position="65"/>
    </location>
</feature>
<accession>A0A221W7N6</accession>
<reference evidence="7 8" key="1">
    <citation type="submission" date="2017-07" db="EMBL/GenBank/DDBJ databases">
        <title>Complete genome sequence of Actinoalloteichus hoggarensis DSM 45943, type strain of Actinoalloteichus hoggarensis.</title>
        <authorList>
            <person name="Ruckert C."/>
            <person name="Nouioui I."/>
            <person name="Willmese J."/>
            <person name="van Wezel G."/>
            <person name="Klenk H.-P."/>
            <person name="Kalinowski J."/>
            <person name="Zotchev S.B."/>
        </authorList>
    </citation>
    <scope>NUCLEOTIDE SEQUENCE [LARGE SCALE GENOMIC DNA]</scope>
    <source>
        <strain evidence="7 8">DSM 45943</strain>
    </source>
</reference>
<keyword evidence="5 6" id="KW-0472">Membrane</keyword>
<evidence type="ECO:0000313" key="8">
    <source>
        <dbReference type="Proteomes" id="UP000204221"/>
    </source>
</evidence>
<evidence type="ECO:0000256" key="2">
    <source>
        <dbReference type="ARBA" id="ARBA00022475"/>
    </source>
</evidence>
<protein>
    <submittedName>
        <fullName evidence="7">Homoserine/homoserine lactone efflux protein</fullName>
    </submittedName>
</protein>
<dbReference type="GO" id="GO:0005886">
    <property type="term" value="C:plasma membrane"/>
    <property type="evidence" value="ECO:0007669"/>
    <property type="project" value="UniProtKB-SubCell"/>
</dbReference>
<keyword evidence="2" id="KW-1003">Cell membrane</keyword>
<organism evidence="7 8">
    <name type="scientific">Actinoalloteichus hoggarensis</name>
    <dbReference type="NCBI Taxonomy" id="1470176"/>
    <lineage>
        <taxon>Bacteria</taxon>
        <taxon>Bacillati</taxon>
        <taxon>Actinomycetota</taxon>
        <taxon>Actinomycetes</taxon>
        <taxon>Pseudonocardiales</taxon>
        <taxon>Pseudonocardiaceae</taxon>
        <taxon>Actinoalloteichus</taxon>
    </lineage>
</organism>
<dbReference type="AlphaFoldDB" id="A0A221W7N6"/>
<evidence type="ECO:0000256" key="4">
    <source>
        <dbReference type="ARBA" id="ARBA00022989"/>
    </source>
</evidence>
<dbReference type="PANTHER" id="PTHR30086:SF20">
    <property type="entry name" value="ARGININE EXPORTER PROTEIN ARGO-RELATED"/>
    <property type="match status" value="1"/>
</dbReference>
<proteinExistence type="predicted"/>
<dbReference type="Proteomes" id="UP000204221">
    <property type="component" value="Chromosome"/>
</dbReference>
<gene>
    <name evidence="7" type="primary">rhtB</name>
    <name evidence="7" type="ORF">AHOG_20735</name>
</gene>
<feature type="transmembrane region" description="Helical" evidence="6">
    <location>
        <begin position="6"/>
        <end position="27"/>
    </location>
</feature>
<dbReference type="OrthoDB" id="3175972at2"/>
<comment type="subcellular location">
    <subcellularLocation>
        <location evidence="1">Cell membrane</location>
        <topology evidence="1">Multi-pass membrane protein</topology>
    </subcellularLocation>
</comment>
<evidence type="ECO:0000256" key="5">
    <source>
        <dbReference type="ARBA" id="ARBA00023136"/>
    </source>
</evidence>
<feature type="transmembrane region" description="Helical" evidence="6">
    <location>
        <begin position="112"/>
        <end position="134"/>
    </location>
</feature>
<dbReference type="GO" id="GO:0015171">
    <property type="term" value="F:amino acid transmembrane transporter activity"/>
    <property type="evidence" value="ECO:0007669"/>
    <property type="project" value="TreeGrafter"/>
</dbReference>
<feature type="transmembrane region" description="Helical" evidence="6">
    <location>
        <begin position="183"/>
        <end position="204"/>
    </location>
</feature>
<dbReference type="EMBL" id="CP022521">
    <property type="protein sequence ID" value="ASO21764.1"/>
    <property type="molecule type" value="Genomic_DNA"/>
</dbReference>
<evidence type="ECO:0000256" key="3">
    <source>
        <dbReference type="ARBA" id="ARBA00022692"/>
    </source>
</evidence>
<dbReference type="InterPro" id="IPR001123">
    <property type="entry name" value="LeuE-type"/>
</dbReference>